<comment type="caution">
    <text evidence="2">The sequence shown here is derived from an EMBL/GenBank/DDBJ whole genome shotgun (WGS) entry which is preliminary data.</text>
</comment>
<dbReference type="PROSITE" id="PS51257">
    <property type="entry name" value="PROKAR_LIPOPROTEIN"/>
    <property type="match status" value="1"/>
</dbReference>
<organism evidence="2 3">
    <name type="scientific">Duganella alba</name>
    <dbReference type="NCBI Taxonomy" id="2666081"/>
    <lineage>
        <taxon>Bacteria</taxon>
        <taxon>Pseudomonadati</taxon>
        <taxon>Pseudomonadota</taxon>
        <taxon>Betaproteobacteria</taxon>
        <taxon>Burkholderiales</taxon>
        <taxon>Oxalobacteraceae</taxon>
        <taxon>Telluria group</taxon>
        <taxon>Duganella</taxon>
    </lineage>
</organism>
<accession>A0A6L5QDV5</accession>
<reference evidence="2 3" key="1">
    <citation type="submission" date="2019-11" db="EMBL/GenBank/DDBJ databases">
        <title>Novel species isolated from a subtropical stream in China.</title>
        <authorList>
            <person name="Lu H."/>
        </authorList>
    </citation>
    <scope>NUCLEOTIDE SEQUENCE [LARGE SCALE GENOMIC DNA]</scope>
    <source>
        <strain evidence="2 3">FT25W</strain>
    </source>
</reference>
<evidence type="ECO:0000256" key="1">
    <source>
        <dbReference type="SAM" id="SignalP"/>
    </source>
</evidence>
<evidence type="ECO:0000313" key="3">
    <source>
        <dbReference type="Proteomes" id="UP000481037"/>
    </source>
</evidence>
<feature type="signal peptide" evidence="1">
    <location>
        <begin position="1"/>
        <end position="24"/>
    </location>
</feature>
<keyword evidence="3" id="KW-1185">Reference proteome</keyword>
<sequence length="161" mass="16749">MKTTILRQLIVLPLLVAVMATLYACGSANGRAAAPAHFTTTYTLRQGASVAITPAAVAGSNASIGATAPVLRLDRVNDSRCRAGAVCVWAGYISFSFALSHPDGTASNFVLSESMPNGTATVTQHGLTFTLAGFEPQQVPAKNEAPPDYRVSLKVSNINSP</sequence>
<evidence type="ECO:0000313" key="2">
    <source>
        <dbReference type="EMBL" id="MRX07913.1"/>
    </source>
</evidence>
<keyword evidence="1" id="KW-0732">Signal</keyword>
<dbReference type="EMBL" id="WKJM01000005">
    <property type="protein sequence ID" value="MRX07913.1"/>
    <property type="molecule type" value="Genomic_DNA"/>
</dbReference>
<protein>
    <submittedName>
        <fullName evidence="2">Uncharacterized protein</fullName>
    </submittedName>
</protein>
<proteinExistence type="predicted"/>
<name>A0A6L5QDV5_9BURK</name>
<dbReference type="AlphaFoldDB" id="A0A6L5QDV5"/>
<feature type="chain" id="PRO_5026812353" evidence="1">
    <location>
        <begin position="25"/>
        <end position="161"/>
    </location>
</feature>
<gene>
    <name evidence="2" type="ORF">GJ697_08730</name>
</gene>
<dbReference type="Proteomes" id="UP000481037">
    <property type="component" value="Unassembled WGS sequence"/>
</dbReference>